<dbReference type="AlphaFoldDB" id="A0A0D8YAN1"/>
<dbReference type="Proteomes" id="UP000053766">
    <property type="component" value="Unassembled WGS sequence"/>
</dbReference>
<sequence>MKPSGELCDPGVPEVNIERKSKNEKEHRRSIRGRRSLIKVAVEGSSPAVIVAPLSDSIVKNTAVDKVTQLTQKRDKIVWYIRHLQSEKEEWLERFERQKLFLDRAERAAGCALECKRAIRKPTDTSGRDDSMQKPRYILNRVLRSFKKYIEKLPDRKTVDELHMETAALERNIASLRTRSTQLRKLLSAEPREELHVHKKWWEDLKNKEARRIQRVTEKLAYLECRESLIRKKADFVIA</sequence>
<gene>
    <name evidence="2" type="ORF">DICVIV_00538</name>
</gene>
<evidence type="ECO:0000256" key="1">
    <source>
        <dbReference type="SAM" id="MobiDB-lite"/>
    </source>
</evidence>
<protein>
    <submittedName>
        <fullName evidence="2">Uncharacterized protein</fullName>
    </submittedName>
</protein>
<name>A0A0D8YAN1_DICVI</name>
<organism evidence="2 3">
    <name type="scientific">Dictyocaulus viviparus</name>
    <name type="common">Bovine lungworm</name>
    <dbReference type="NCBI Taxonomy" id="29172"/>
    <lineage>
        <taxon>Eukaryota</taxon>
        <taxon>Metazoa</taxon>
        <taxon>Ecdysozoa</taxon>
        <taxon>Nematoda</taxon>
        <taxon>Chromadorea</taxon>
        <taxon>Rhabditida</taxon>
        <taxon>Rhabditina</taxon>
        <taxon>Rhabditomorpha</taxon>
        <taxon>Strongyloidea</taxon>
        <taxon>Metastrongylidae</taxon>
        <taxon>Dictyocaulus</taxon>
    </lineage>
</organism>
<proteinExistence type="predicted"/>
<dbReference type="EMBL" id="KN716154">
    <property type="protein sequence ID" value="KJH53227.1"/>
    <property type="molecule type" value="Genomic_DNA"/>
</dbReference>
<accession>A0A0D8YAN1</accession>
<evidence type="ECO:0000313" key="2">
    <source>
        <dbReference type="EMBL" id="KJH53227.1"/>
    </source>
</evidence>
<feature type="region of interest" description="Disordered" evidence="1">
    <location>
        <begin position="1"/>
        <end position="30"/>
    </location>
</feature>
<reference evidence="2 3" key="1">
    <citation type="submission" date="2013-11" db="EMBL/GenBank/DDBJ databases">
        <title>Draft genome of the bovine lungworm Dictyocaulus viviparus.</title>
        <authorList>
            <person name="Mitreva M."/>
        </authorList>
    </citation>
    <scope>NUCLEOTIDE SEQUENCE [LARGE SCALE GENOMIC DNA]</scope>
    <source>
        <strain evidence="2 3">HannoverDv2000</strain>
    </source>
</reference>
<feature type="compositionally biased region" description="Basic and acidic residues" evidence="1">
    <location>
        <begin position="16"/>
        <end position="27"/>
    </location>
</feature>
<keyword evidence="3" id="KW-1185">Reference proteome</keyword>
<dbReference type="OrthoDB" id="5874079at2759"/>
<reference evidence="3" key="2">
    <citation type="journal article" date="2016" name="Sci. Rep.">
        <title>Dictyocaulus viviparus genome, variome and transcriptome elucidate lungworm biology and support future intervention.</title>
        <authorList>
            <person name="McNulty S.N."/>
            <person name="Strube C."/>
            <person name="Rosa B.A."/>
            <person name="Martin J.C."/>
            <person name="Tyagi R."/>
            <person name="Choi Y.J."/>
            <person name="Wang Q."/>
            <person name="Hallsworth Pepin K."/>
            <person name="Zhang X."/>
            <person name="Ozersky P."/>
            <person name="Wilson R.K."/>
            <person name="Sternberg P.W."/>
            <person name="Gasser R.B."/>
            <person name="Mitreva M."/>
        </authorList>
    </citation>
    <scope>NUCLEOTIDE SEQUENCE [LARGE SCALE GENOMIC DNA]</scope>
    <source>
        <strain evidence="3">HannoverDv2000</strain>
    </source>
</reference>
<evidence type="ECO:0000313" key="3">
    <source>
        <dbReference type="Proteomes" id="UP000053766"/>
    </source>
</evidence>